<evidence type="ECO:0000256" key="4">
    <source>
        <dbReference type="SAM" id="SignalP"/>
    </source>
</evidence>
<evidence type="ECO:0000256" key="2">
    <source>
        <dbReference type="ARBA" id="ARBA00023242"/>
    </source>
</evidence>
<comment type="subcellular location">
    <subcellularLocation>
        <location evidence="1">Nucleus</location>
    </subcellularLocation>
</comment>
<feature type="region of interest" description="Disordered" evidence="3">
    <location>
        <begin position="808"/>
        <end position="834"/>
    </location>
</feature>
<name>A0A9P4WK14_9PLEO</name>
<keyword evidence="2" id="KW-0539">Nucleus</keyword>
<evidence type="ECO:0000313" key="7">
    <source>
        <dbReference type="Proteomes" id="UP000758155"/>
    </source>
</evidence>
<dbReference type="SMART" id="SM00906">
    <property type="entry name" value="Fungal_trans"/>
    <property type="match status" value="1"/>
</dbReference>
<proteinExistence type="predicted"/>
<organism evidence="6 7">
    <name type="scientific">Didymella heteroderae</name>
    <dbReference type="NCBI Taxonomy" id="1769908"/>
    <lineage>
        <taxon>Eukaryota</taxon>
        <taxon>Fungi</taxon>
        <taxon>Dikarya</taxon>
        <taxon>Ascomycota</taxon>
        <taxon>Pezizomycotina</taxon>
        <taxon>Dothideomycetes</taxon>
        <taxon>Pleosporomycetidae</taxon>
        <taxon>Pleosporales</taxon>
        <taxon>Pleosporineae</taxon>
        <taxon>Didymellaceae</taxon>
        <taxon>Didymella</taxon>
    </lineage>
</organism>
<protein>
    <recommendedName>
        <fullName evidence="5">Xylanolytic transcriptional activator regulatory domain-containing protein</fullName>
    </recommendedName>
</protein>
<dbReference type="InterPro" id="IPR050613">
    <property type="entry name" value="Sec_Metabolite_Reg"/>
</dbReference>
<dbReference type="PANTHER" id="PTHR31001">
    <property type="entry name" value="UNCHARACTERIZED TRANSCRIPTIONAL REGULATORY PROTEIN"/>
    <property type="match status" value="1"/>
</dbReference>
<dbReference type="Pfam" id="PF04082">
    <property type="entry name" value="Fungal_trans"/>
    <property type="match status" value="1"/>
</dbReference>
<feature type="region of interest" description="Disordered" evidence="3">
    <location>
        <begin position="138"/>
        <end position="205"/>
    </location>
</feature>
<keyword evidence="7" id="KW-1185">Reference proteome</keyword>
<dbReference type="InterPro" id="IPR007219">
    <property type="entry name" value="XnlR_reg_dom"/>
</dbReference>
<gene>
    <name evidence="6" type="ORF">E8E12_004449</name>
</gene>
<comment type="caution">
    <text evidence="6">The sequence shown here is derived from an EMBL/GenBank/DDBJ whole genome shotgun (WGS) entry which is preliminary data.</text>
</comment>
<feature type="compositionally biased region" description="Low complexity" evidence="3">
    <location>
        <begin position="818"/>
        <end position="832"/>
    </location>
</feature>
<evidence type="ECO:0000313" key="6">
    <source>
        <dbReference type="EMBL" id="KAF3034402.1"/>
    </source>
</evidence>
<dbReference type="GO" id="GO:0006351">
    <property type="term" value="P:DNA-templated transcription"/>
    <property type="evidence" value="ECO:0007669"/>
    <property type="project" value="InterPro"/>
</dbReference>
<dbReference type="GO" id="GO:0008270">
    <property type="term" value="F:zinc ion binding"/>
    <property type="evidence" value="ECO:0007669"/>
    <property type="project" value="InterPro"/>
</dbReference>
<dbReference type="EMBL" id="SWKV01000068">
    <property type="protein sequence ID" value="KAF3034402.1"/>
    <property type="molecule type" value="Genomic_DNA"/>
</dbReference>
<reference evidence="6" key="1">
    <citation type="submission" date="2019-04" db="EMBL/GenBank/DDBJ databases">
        <title>Sequencing of skin fungus with MAO and IRED activity.</title>
        <authorList>
            <person name="Marsaioli A.J."/>
            <person name="Bonatto J.M.C."/>
            <person name="Reis Junior O."/>
        </authorList>
    </citation>
    <scope>NUCLEOTIDE SEQUENCE</scope>
    <source>
        <strain evidence="6">28M1</strain>
    </source>
</reference>
<dbReference type="PANTHER" id="PTHR31001:SF85">
    <property type="entry name" value="ZN(II)2CYS6 TRANSCRIPTION FACTOR (EUROFUNG)"/>
    <property type="match status" value="1"/>
</dbReference>
<evidence type="ECO:0000256" key="1">
    <source>
        <dbReference type="ARBA" id="ARBA00004123"/>
    </source>
</evidence>
<dbReference type="GO" id="GO:0005634">
    <property type="term" value="C:nucleus"/>
    <property type="evidence" value="ECO:0007669"/>
    <property type="project" value="UniProtKB-SubCell"/>
</dbReference>
<keyword evidence="4" id="KW-0732">Signal</keyword>
<dbReference type="CDD" id="cd12148">
    <property type="entry name" value="fungal_TF_MHR"/>
    <property type="match status" value="1"/>
</dbReference>
<evidence type="ECO:0000256" key="3">
    <source>
        <dbReference type="SAM" id="MobiDB-lite"/>
    </source>
</evidence>
<dbReference type="AlphaFoldDB" id="A0A9P4WK14"/>
<feature type="signal peptide" evidence="4">
    <location>
        <begin position="1"/>
        <end position="16"/>
    </location>
</feature>
<dbReference type="Proteomes" id="UP000758155">
    <property type="component" value="Unassembled WGS sequence"/>
</dbReference>
<feature type="compositionally biased region" description="Low complexity" evidence="3">
    <location>
        <begin position="154"/>
        <end position="201"/>
    </location>
</feature>
<sequence>MRQSLAILSFVACAAAADIQFVFPGGIDGPSPVATIESVEGSTTSALVGCPTGTSIEDCGLGPGLNVEIIGGTRYDASMSVGTVSVSYGCDGYDSAANTMTCTAAMAGQDTQTAVLSGSDVAFISATVVEGASLLSGGASETASASPSRSAGLASATDSASSNSMTSAAAASSGMRTSTASGTAAAGSHSSHAASATGSSAPQSTGAAARFGIEGAALLALAGAAAVNVMRKGARDVDVTTKLRIYEDALREAGIDPETLLRQASSVNGTNNHGCQASKGGPTSQQKRAAREEPEEIEVGVLVTEHGKSRYLENGIWTSLRSEFRDLKEILDETSDEEADGKIGITPEAFSPDVSRLMFGSSKSSIGLRPLHPQPVEAFKLWQTYLDNINPLIKLFHAPTVQQLISEANGNLDDVPRNVEALLFAIYCIAMESLSDGECISITGESKDVARQRFRTGAQHALINASFLKTSDLMVLQALTLFIVSLQNIDARIVWMLSGVAQRIGQRIGLHRDGDMLKLPPFEAEIRRRLWWQIVMLEGFSQKLAGTGTGTNASALMGDVKLPANLNDSDLFPDMKELPRESDRATEMMFFLIRCHVGKFLKHFESRQSTFDGVWNKLTTSSVNVNTKETAIAELELLFERKFLRHCDPSITWHLMCSHLAKAIIFMMRFMAYGASYQGKIETQAEKDALFSMALQVLTSSNLVYTKKEMQGFMWHVNMHFQWKAYVYVLSELRYRTSGPKVEQAWQNVQLTYEFHPSFDEELARRALPIAVSSLALKAWEAYTAANGVTASGEPLFIRLIRSRQHRTNKSRSAASHASVTTAEPSTTSTPSLDQSLVVDERMSFDNSAVFDWNPADLNASIGMPPVMPDLAPLEYPEEMDWLSWNNLLVDFQTNNSDFYPPDMSGVGFSA</sequence>
<feature type="region of interest" description="Disordered" evidence="3">
    <location>
        <begin position="266"/>
        <end position="295"/>
    </location>
</feature>
<feature type="domain" description="Xylanolytic transcriptional activator regulatory" evidence="5">
    <location>
        <begin position="494"/>
        <end position="569"/>
    </location>
</feature>
<evidence type="ECO:0000259" key="5">
    <source>
        <dbReference type="SMART" id="SM00906"/>
    </source>
</evidence>
<dbReference type="OrthoDB" id="2269373at2759"/>
<feature type="compositionally biased region" description="Polar residues" evidence="3">
    <location>
        <begin position="266"/>
        <end position="287"/>
    </location>
</feature>
<accession>A0A9P4WK14</accession>
<dbReference type="GO" id="GO:0003677">
    <property type="term" value="F:DNA binding"/>
    <property type="evidence" value="ECO:0007669"/>
    <property type="project" value="InterPro"/>
</dbReference>
<feature type="compositionally biased region" description="Polar residues" evidence="3">
    <location>
        <begin position="139"/>
        <end position="149"/>
    </location>
</feature>
<feature type="chain" id="PRO_5040285211" description="Xylanolytic transcriptional activator regulatory domain-containing protein" evidence="4">
    <location>
        <begin position="17"/>
        <end position="911"/>
    </location>
</feature>